<evidence type="ECO:0000313" key="2">
    <source>
        <dbReference type="EMBL" id="GAH40623.1"/>
    </source>
</evidence>
<feature type="domain" description="Rad50/SbcC-type AAA" evidence="1">
    <location>
        <begin position="23"/>
        <end position="82"/>
    </location>
</feature>
<proteinExistence type="predicted"/>
<dbReference type="Gene3D" id="3.40.50.300">
    <property type="entry name" value="P-loop containing nucleotide triphosphate hydrolases"/>
    <property type="match status" value="1"/>
</dbReference>
<name>X1H5P4_9ZZZZ</name>
<evidence type="ECO:0000259" key="1">
    <source>
        <dbReference type="Pfam" id="PF13476"/>
    </source>
</evidence>
<accession>X1H5P4</accession>
<sequence length="87" mass="10259">MKKETKIRLYNMNMRKPKIIFTKLGLENFGSFFKYNEINFSTNKNKNVTLITGKIGSGKTTIFQVFWWVLFPEEKSNNKANQTETKN</sequence>
<comment type="caution">
    <text evidence="2">The sequence shown here is derived from an EMBL/GenBank/DDBJ whole genome shotgun (WGS) entry which is preliminary data.</text>
</comment>
<dbReference type="GO" id="GO:0006302">
    <property type="term" value="P:double-strand break repair"/>
    <property type="evidence" value="ECO:0007669"/>
    <property type="project" value="InterPro"/>
</dbReference>
<dbReference type="EMBL" id="BARU01013767">
    <property type="protein sequence ID" value="GAH40623.1"/>
    <property type="molecule type" value="Genomic_DNA"/>
</dbReference>
<dbReference type="AlphaFoldDB" id="X1H5P4"/>
<dbReference type="SUPFAM" id="SSF52540">
    <property type="entry name" value="P-loop containing nucleoside triphosphate hydrolases"/>
    <property type="match status" value="1"/>
</dbReference>
<dbReference type="Pfam" id="PF13476">
    <property type="entry name" value="AAA_23"/>
    <property type="match status" value="1"/>
</dbReference>
<reference evidence="2" key="1">
    <citation type="journal article" date="2014" name="Front. Microbiol.">
        <title>High frequency of phylogenetically diverse reductive dehalogenase-homologous genes in deep subseafloor sedimentary metagenomes.</title>
        <authorList>
            <person name="Kawai M."/>
            <person name="Futagami T."/>
            <person name="Toyoda A."/>
            <person name="Takaki Y."/>
            <person name="Nishi S."/>
            <person name="Hori S."/>
            <person name="Arai W."/>
            <person name="Tsubouchi T."/>
            <person name="Morono Y."/>
            <person name="Uchiyama I."/>
            <person name="Ito T."/>
            <person name="Fujiyama A."/>
            <person name="Inagaki F."/>
            <person name="Takami H."/>
        </authorList>
    </citation>
    <scope>NUCLEOTIDE SEQUENCE</scope>
    <source>
        <strain evidence="2">Expedition CK06-06</strain>
    </source>
</reference>
<dbReference type="InterPro" id="IPR038729">
    <property type="entry name" value="Rad50/SbcC_AAA"/>
</dbReference>
<dbReference type="GO" id="GO:0016887">
    <property type="term" value="F:ATP hydrolysis activity"/>
    <property type="evidence" value="ECO:0007669"/>
    <property type="project" value="InterPro"/>
</dbReference>
<dbReference type="InterPro" id="IPR027417">
    <property type="entry name" value="P-loop_NTPase"/>
</dbReference>
<protein>
    <recommendedName>
        <fullName evidence="1">Rad50/SbcC-type AAA domain-containing protein</fullName>
    </recommendedName>
</protein>
<gene>
    <name evidence="2" type="ORF">S03H2_24668</name>
</gene>
<organism evidence="2">
    <name type="scientific">marine sediment metagenome</name>
    <dbReference type="NCBI Taxonomy" id="412755"/>
    <lineage>
        <taxon>unclassified sequences</taxon>
        <taxon>metagenomes</taxon>
        <taxon>ecological metagenomes</taxon>
    </lineage>
</organism>